<organism evidence="1 2">
    <name type="scientific">Stutzerimonas stutzeri</name>
    <name type="common">Pseudomonas stutzeri</name>
    <dbReference type="NCBI Taxonomy" id="316"/>
    <lineage>
        <taxon>Bacteria</taxon>
        <taxon>Pseudomonadati</taxon>
        <taxon>Pseudomonadota</taxon>
        <taxon>Gammaproteobacteria</taxon>
        <taxon>Pseudomonadales</taxon>
        <taxon>Pseudomonadaceae</taxon>
        <taxon>Stutzerimonas</taxon>
    </lineage>
</organism>
<evidence type="ECO:0000313" key="2">
    <source>
        <dbReference type="Proteomes" id="UP000235925"/>
    </source>
</evidence>
<protein>
    <submittedName>
        <fullName evidence="1">Uncharacterized protein</fullName>
    </submittedName>
</protein>
<reference evidence="1 2" key="1">
    <citation type="submission" date="2018-01" db="EMBL/GenBank/DDBJ databases">
        <title>Denitrification phenotypes of diverse strains of Pseudomonas stutzeri.</title>
        <authorList>
            <person name="Milligan D.A."/>
            <person name="Bergaust L."/>
            <person name="Bakken L.R."/>
            <person name="Frostegard A."/>
        </authorList>
    </citation>
    <scope>NUCLEOTIDE SEQUENCE [LARGE SCALE GENOMIC DNA]</scope>
    <source>
        <strain evidence="1 2">KC</strain>
    </source>
</reference>
<gene>
    <name evidence="1" type="ORF">CXK92_20900</name>
</gene>
<dbReference type="AlphaFoldDB" id="A0A2N8RWL3"/>
<dbReference type="Proteomes" id="UP000235925">
    <property type="component" value="Unassembled WGS sequence"/>
</dbReference>
<comment type="caution">
    <text evidence="1">The sequence shown here is derived from an EMBL/GenBank/DDBJ whole genome shotgun (WGS) entry which is preliminary data.</text>
</comment>
<name>A0A2N8RWL3_STUST</name>
<evidence type="ECO:0000313" key="1">
    <source>
        <dbReference type="EMBL" id="PNF78770.1"/>
    </source>
</evidence>
<accession>A0A2N8RWL3</accession>
<proteinExistence type="predicted"/>
<sequence>MVGHYLLGGFIATAQRELITVARQNRSPAAYFPYAKKDFLLQPVANQPVSPLLGDIWLGYTADFSSRQRSA</sequence>
<dbReference type="EMBL" id="POUN01000008">
    <property type="protein sequence ID" value="PNF78770.1"/>
    <property type="molecule type" value="Genomic_DNA"/>
</dbReference>